<feature type="domain" description="PDEase" evidence="11">
    <location>
        <begin position="663"/>
        <end position="986"/>
    </location>
</feature>
<dbReference type="GeneID" id="113491692"/>
<dbReference type="InterPro" id="IPR029016">
    <property type="entry name" value="GAF-like_dom_sf"/>
</dbReference>
<dbReference type="InterPro" id="IPR023174">
    <property type="entry name" value="PDEase_CS"/>
</dbReference>
<dbReference type="SUPFAM" id="SSF55781">
    <property type="entry name" value="GAF domain-like"/>
    <property type="match status" value="2"/>
</dbReference>
<dbReference type="Pfam" id="PF00233">
    <property type="entry name" value="PDEase_I"/>
    <property type="match status" value="1"/>
</dbReference>
<evidence type="ECO:0000256" key="2">
    <source>
        <dbReference type="ARBA" id="ARBA00022533"/>
    </source>
</evidence>
<dbReference type="GO" id="GO:0046872">
    <property type="term" value="F:metal ion binding"/>
    <property type="evidence" value="ECO:0007669"/>
    <property type="project" value="UniProtKB-KW"/>
</dbReference>
<dbReference type="FunFam" id="3.30.450.40:FF:000004">
    <property type="entry name" value="Phosphodiesterase"/>
    <property type="match status" value="1"/>
</dbReference>
<evidence type="ECO:0000256" key="1">
    <source>
        <dbReference type="ARBA" id="ARBA00007648"/>
    </source>
</evidence>
<evidence type="ECO:0000256" key="4">
    <source>
        <dbReference type="ARBA" id="ARBA00022723"/>
    </source>
</evidence>
<dbReference type="PANTHER" id="PTHR11347">
    <property type="entry name" value="CYCLIC NUCLEOTIDE PHOSPHODIESTERASE"/>
    <property type="match status" value="1"/>
</dbReference>
<dbReference type="PROSITE" id="PS51845">
    <property type="entry name" value="PDEASE_I_2"/>
    <property type="match status" value="1"/>
</dbReference>
<feature type="binding site" evidence="8">
    <location>
        <position position="890"/>
    </location>
    <ligand>
        <name>AMP</name>
        <dbReference type="ChEBI" id="CHEBI:456215"/>
    </ligand>
</feature>
<dbReference type="InterPro" id="IPR002073">
    <property type="entry name" value="PDEase_catalytic_dom"/>
</dbReference>
<feature type="binding site" evidence="8">
    <location>
        <begin position="739"/>
        <end position="743"/>
    </location>
    <ligand>
        <name>AMP</name>
        <dbReference type="ChEBI" id="CHEBI:456215"/>
    </ligand>
</feature>
<dbReference type="FunFam" id="1.10.1300.10:FF:000003">
    <property type="entry name" value="Phosphodiesterase"/>
    <property type="match status" value="1"/>
</dbReference>
<feature type="binding site" evidence="9">
    <location>
        <position position="890"/>
    </location>
    <ligand>
        <name>Zn(2+)</name>
        <dbReference type="ChEBI" id="CHEBI:29105"/>
        <label>1</label>
    </ligand>
</feature>
<dbReference type="RefSeq" id="XP_026724650.1">
    <property type="nucleotide sequence ID" value="XM_026868849.1"/>
</dbReference>
<dbReference type="OrthoDB" id="74705at2759"/>
<dbReference type="Gene3D" id="1.10.1300.10">
    <property type="entry name" value="3'5'-cyclic nucleotide phosphodiesterase, catalytic domain"/>
    <property type="match status" value="1"/>
</dbReference>
<dbReference type="InterPro" id="IPR003607">
    <property type="entry name" value="HD/PDEase_dom"/>
</dbReference>
<dbReference type="KEGG" id="tnl:113491692"/>
<comment type="cofactor">
    <cofactor evidence="10">
        <name>a divalent metal cation</name>
        <dbReference type="ChEBI" id="CHEBI:60240"/>
    </cofactor>
    <text evidence="10">Binds 2 divalent metal cations per subunit. Site 1 may preferentially bind zinc ions, while site 2 has a preference for magnesium and/or manganese ions.</text>
</comment>
<evidence type="ECO:0000256" key="8">
    <source>
        <dbReference type="PIRSR" id="PIRSR623088-2"/>
    </source>
</evidence>
<name>A0A7E5V8P7_TRINI</name>
<reference evidence="13" key="1">
    <citation type="submission" date="2025-08" db="UniProtKB">
        <authorList>
            <consortium name="RefSeq"/>
        </authorList>
    </citation>
    <scope>IDENTIFICATION</scope>
</reference>
<evidence type="ECO:0000256" key="9">
    <source>
        <dbReference type="PIRSR" id="PIRSR623088-3"/>
    </source>
</evidence>
<evidence type="ECO:0000259" key="11">
    <source>
        <dbReference type="PROSITE" id="PS51845"/>
    </source>
</evidence>
<evidence type="ECO:0000256" key="5">
    <source>
        <dbReference type="ARBA" id="ARBA00022737"/>
    </source>
</evidence>
<feature type="binding site" evidence="9">
    <location>
        <position position="780"/>
    </location>
    <ligand>
        <name>Zn(2+)</name>
        <dbReference type="ChEBI" id="CHEBI:29105"/>
        <label>1</label>
    </ligand>
</feature>
<feature type="binding site" evidence="9">
    <location>
        <position position="779"/>
    </location>
    <ligand>
        <name>Zn(2+)</name>
        <dbReference type="ChEBI" id="CHEBI:29105"/>
        <label>1</label>
    </ligand>
</feature>
<feature type="binding site" evidence="8">
    <location>
        <position position="943"/>
    </location>
    <ligand>
        <name>AMP</name>
        <dbReference type="ChEBI" id="CHEBI:456215"/>
    </ligand>
</feature>
<dbReference type="FunCoup" id="A0A7E5V8P7">
    <property type="interactions" value="199"/>
</dbReference>
<feature type="binding site" evidence="9">
    <location>
        <position position="743"/>
    </location>
    <ligand>
        <name>Zn(2+)</name>
        <dbReference type="ChEBI" id="CHEBI:29105"/>
        <label>1</label>
    </ligand>
</feature>
<keyword evidence="3" id="KW-0140">cGMP</keyword>
<dbReference type="GO" id="GO:0007165">
    <property type="term" value="P:signal transduction"/>
    <property type="evidence" value="ECO:0007669"/>
    <property type="project" value="InterPro"/>
</dbReference>
<dbReference type="InParanoid" id="A0A7E5V8P7"/>
<keyword evidence="6 10" id="KW-0378">Hydrolase</keyword>
<sequence>MTSEEPIDVVAKKDAKKTDECTNFEIPENKKDKVVVPVADQKQKRSHELMRLVYELPDEIKPPSIIENNNMLKENPPITIVEITEQNGCAELNATQCDNDYFKVDGSPEDLGNKVVYDVLATNELIMHCTEEFKEVIDRSTPDECSDEDLVELKRLLEGNPKVLDRYIRECASTDEVTRLHSLTSSGPLSPRPHHEARSTSVTSDLFQLWLSSSPVKRSRSPSGSAQKQLDEADLFMDLIKDVANELDIDVLCHKILVNVCLLTSADRGSLFLAKGTPPSRYLQAKLFDVTRDTELNDALRTARTQEIKIPFGVGVAGLAAQTKHPINIKNAYADPRFNSEIDARTGYKTELILCMPICNYEGDVVGVAQIINKTDGSKEFSPRDVEVFRRYLTFCGIGIQNAQLFESSVLEYKRNQILLALARSIFEEQSNLECLVTKIMTEARELLKCERCAVFISDTDHCESSHLERIVQRPGGQKSTMPALPPPAPTRFHTLFELGAHQSRTTLTPRHDHKSTLASIALAVRLLWFFVIVKGDCIFREFSHSDLQVAQSNKALNISDVIDWRRENGMFVADLAADDAANVRTMLCMPIVNANKDVIGVAQLINKENGCQFTDGDISIFEAFAIFCGLGIHNTQMYENACKLMAKQKVALECLSYHATASTEDTSRLCQDNIPSAEIYNLYSFQFHDFDLSDEDTCRATLRMFLQCNLVEKFHIPYDVLCRWILSVKKNYRPVKYHNWRHALNVAQTMFAMLKTGKMERFMSDLEILGLLVACLCHDLDHRGTNNAFQTKTESPLAILYSTSTMEHHHFDQCVMILNSESNNIFQALSPVDYKDVMRVVETAILSTDLAMYFKKRSKFHELVENGEFDWQSQEKKELLCGMMMTACDVSAIAKPWEVQHKVAKLVADEFFDQGDLEKLQLNQQPIAMMDREKKDELPQMQVGFIDMICLPLYKVLSDTFPWILPLYSGTLDNRQRWQDLAEKVEMGLTWIDHDTIDKPIEEFTALNEPIKDVELTVQTLNCSKPIPESSSSMALVKPLKTSFHSLRRGKSTNFTTRPARSKLTRSMYAAASSRESERPPLVKKSTVVSDNHQTTVVAEEQPAKTKHKGRLCHML</sequence>
<protein>
    <recommendedName>
        <fullName evidence="10">Phosphodiesterase</fullName>
        <ecNumber evidence="10">3.1.4.-</ecNumber>
    </recommendedName>
</protein>
<dbReference type="CDD" id="cd00077">
    <property type="entry name" value="HDc"/>
    <property type="match status" value="1"/>
</dbReference>
<feature type="binding site" evidence="9">
    <location>
        <position position="780"/>
    </location>
    <ligand>
        <name>Zn(2+)</name>
        <dbReference type="ChEBI" id="CHEBI:29105"/>
        <label>2</label>
    </ligand>
</feature>
<evidence type="ECO:0000313" key="13">
    <source>
        <dbReference type="RefSeq" id="XP_026724650.1"/>
    </source>
</evidence>
<dbReference type="SMART" id="SM00471">
    <property type="entry name" value="HDc"/>
    <property type="match status" value="1"/>
</dbReference>
<dbReference type="AlphaFoldDB" id="A0A7E5V8P7"/>
<dbReference type="InterPro" id="IPR023088">
    <property type="entry name" value="PDEase"/>
</dbReference>
<proteinExistence type="inferred from homology"/>
<evidence type="ECO:0000313" key="12">
    <source>
        <dbReference type="Proteomes" id="UP000322000"/>
    </source>
</evidence>
<evidence type="ECO:0000256" key="3">
    <source>
        <dbReference type="ARBA" id="ARBA00022535"/>
    </source>
</evidence>
<dbReference type="Gene3D" id="3.30.450.40">
    <property type="match status" value="3"/>
</dbReference>
<keyword evidence="2" id="KW-0021">Allosteric enzyme</keyword>
<dbReference type="Pfam" id="PF01590">
    <property type="entry name" value="GAF"/>
    <property type="match status" value="2"/>
</dbReference>
<dbReference type="InterPro" id="IPR003018">
    <property type="entry name" value="GAF"/>
</dbReference>
<keyword evidence="12" id="KW-1185">Reference proteome</keyword>
<comment type="similarity">
    <text evidence="1 10">Belongs to the cyclic nucleotide phosphodiesterase family.</text>
</comment>
<dbReference type="Proteomes" id="UP000322000">
    <property type="component" value="Chromosome 1"/>
</dbReference>
<keyword evidence="5" id="KW-0677">Repeat</keyword>
<dbReference type="SUPFAM" id="SSF109604">
    <property type="entry name" value="HD-domain/PDEase-like"/>
    <property type="match status" value="1"/>
</dbReference>
<evidence type="ECO:0000256" key="7">
    <source>
        <dbReference type="PIRSR" id="PIRSR623088-1"/>
    </source>
</evidence>
<dbReference type="PROSITE" id="PS00126">
    <property type="entry name" value="PDEASE_I_1"/>
    <property type="match status" value="1"/>
</dbReference>
<evidence type="ECO:0000256" key="6">
    <source>
        <dbReference type="ARBA" id="ARBA00022801"/>
    </source>
</evidence>
<dbReference type="InterPro" id="IPR036971">
    <property type="entry name" value="PDEase_catalytic_dom_sf"/>
</dbReference>
<gene>
    <name evidence="13" type="primary">LOC113491692</name>
</gene>
<dbReference type="EC" id="3.1.4.-" evidence="10"/>
<evidence type="ECO:0000256" key="10">
    <source>
        <dbReference type="RuleBase" id="RU363067"/>
    </source>
</evidence>
<dbReference type="GO" id="GO:0004114">
    <property type="term" value="F:3',5'-cyclic-nucleotide phosphodiesterase activity"/>
    <property type="evidence" value="ECO:0007669"/>
    <property type="project" value="InterPro"/>
</dbReference>
<dbReference type="PRINTS" id="PR00387">
    <property type="entry name" value="PDIESTERASE1"/>
</dbReference>
<dbReference type="SMART" id="SM00065">
    <property type="entry name" value="GAF"/>
    <property type="match status" value="2"/>
</dbReference>
<organism evidence="12 13">
    <name type="scientific">Trichoplusia ni</name>
    <name type="common">Cabbage looper</name>
    <dbReference type="NCBI Taxonomy" id="7111"/>
    <lineage>
        <taxon>Eukaryota</taxon>
        <taxon>Metazoa</taxon>
        <taxon>Ecdysozoa</taxon>
        <taxon>Arthropoda</taxon>
        <taxon>Hexapoda</taxon>
        <taxon>Insecta</taxon>
        <taxon>Pterygota</taxon>
        <taxon>Neoptera</taxon>
        <taxon>Endopterygota</taxon>
        <taxon>Lepidoptera</taxon>
        <taxon>Glossata</taxon>
        <taxon>Ditrysia</taxon>
        <taxon>Noctuoidea</taxon>
        <taxon>Noctuidae</taxon>
        <taxon>Plusiinae</taxon>
        <taxon>Trichoplusia</taxon>
    </lineage>
</organism>
<feature type="active site" description="Proton donor" evidence="7">
    <location>
        <position position="739"/>
    </location>
</feature>
<keyword evidence="4 9" id="KW-0479">Metal-binding</keyword>
<feature type="binding site" evidence="8">
    <location>
        <position position="780"/>
    </location>
    <ligand>
        <name>AMP</name>
        <dbReference type="ChEBI" id="CHEBI:456215"/>
    </ligand>
</feature>
<accession>A0A7E5V8P7</accession>